<dbReference type="InterPro" id="IPR020894">
    <property type="entry name" value="Cadherin_CS"/>
</dbReference>
<dbReference type="CDD" id="cd11304">
    <property type="entry name" value="Cadherin_repeat"/>
    <property type="match status" value="1"/>
</dbReference>
<proteinExistence type="predicted"/>
<dbReference type="SMART" id="SM00112">
    <property type="entry name" value="CA"/>
    <property type="match status" value="1"/>
</dbReference>
<dbReference type="Pfam" id="PF21704">
    <property type="entry name" value="POLH-Rev1_HhH"/>
    <property type="match status" value="1"/>
</dbReference>
<dbReference type="PROSITE" id="PS00232">
    <property type="entry name" value="CADHERIN_1"/>
    <property type="match status" value="1"/>
</dbReference>
<dbReference type="Gene3D" id="1.10.150.20">
    <property type="entry name" value="5' to 3' exonuclease, C-terminal subdomain"/>
    <property type="match status" value="1"/>
</dbReference>
<dbReference type="Gene3D" id="3.30.70.270">
    <property type="match status" value="1"/>
</dbReference>
<dbReference type="InterPro" id="IPR002126">
    <property type="entry name" value="Cadherin-like_dom"/>
</dbReference>
<dbReference type="SUPFAM" id="SSF56672">
    <property type="entry name" value="DNA/RNA polymerases"/>
    <property type="match status" value="1"/>
</dbReference>
<name>A0ABX0S7P2_PONBL</name>
<evidence type="ECO:0000256" key="6">
    <source>
        <dbReference type="ARBA" id="ARBA00022763"/>
    </source>
</evidence>
<evidence type="ECO:0000313" key="13">
    <source>
        <dbReference type="EMBL" id="NIG60663.1"/>
    </source>
</evidence>
<keyword evidence="6" id="KW-0227">DNA damage</keyword>
<dbReference type="PROSITE" id="PS50268">
    <property type="entry name" value="CADHERIN_2"/>
    <property type="match status" value="1"/>
</dbReference>
<evidence type="ECO:0000256" key="7">
    <source>
        <dbReference type="ARBA" id="ARBA00022837"/>
    </source>
</evidence>
<dbReference type="InterPro" id="IPR015919">
    <property type="entry name" value="Cadherin-like_sf"/>
</dbReference>
<dbReference type="InterPro" id="IPR052230">
    <property type="entry name" value="DNA_polymerase_eta"/>
</dbReference>
<evidence type="ECO:0000256" key="10">
    <source>
        <dbReference type="ARBA" id="ARBA00023242"/>
    </source>
</evidence>
<dbReference type="Pfam" id="PF00028">
    <property type="entry name" value="Cadherin"/>
    <property type="match status" value="1"/>
</dbReference>
<evidence type="ECO:0000256" key="5">
    <source>
        <dbReference type="ARBA" id="ARBA00022737"/>
    </source>
</evidence>
<dbReference type="Proteomes" id="UP001165941">
    <property type="component" value="Unassembled WGS sequence"/>
</dbReference>
<comment type="caution">
    <text evidence="13">The sequence shown here is derived from an EMBL/GenBank/DDBJ whole genome shotgun (WGS) entry which is preliminary data.</text>
</comment>
<dbReference type="InterPro" id="IPR036775">
    <property type="entry name" value="DNA_pol_Y-fam_lit_finger_sf"/>
</dbReference>
<accession>A0ABX0S7P2</accession>
<evidence type="ECO:0000259" key="12">
    <source>
        <dbReference type="PROSITE" id="PS50268"/>
    </source>
</evidence>
<dbReference type="Gene3D" id="3.30.1490.100">
    <property type="entry name" value="DNA polymerase, Y-family, little finger domain"/>
    <property type="match status" value="1"/>
</dbReference>
<dbReference type="SUPFAM" id="SSF49313">
    <property type="entry name" value="Cadherin-like"/>
    <property type="match status" value="2"/>
</dbReference>
<reference evidence="13" key="1">
    <citation type="submission" date="2018-05" db="EMBL/GenBank/DDBJ databases">
        <authorList>
            <person name="Pedro S.L.S."/>
            <person name="Freitas R.C."/>
            <person name="Barreto A.S."/>
            <person name="Lima A.O.S."/>
        </authorList>
    </citation>
    <scope>NUCLEOTIDE SEQUENCE</scope>
    <source>
        <strain evidence="13">BP203</strain>
        <tissue evidence="13">Muscle</tissue>
    </source>
</reference>
<evidence type="ECO:0000256" key="9">
    <source>
        <dbReference type="ARBA" id="ARBA00023204"/>
    </source>
</evidence>
<evidence type="ECO:0000256" key="3">
    <source>
        <dbReference type="ARBA" id="ARBA00022679"/>
    </source>
</evidence>
<keyword evidence="8" id="KW-0472">Membrane</keyword>
<evidence type="ECO:0000256" key="8">
    <source>
        <dbReference type="ARBA" id="ARBA00023136"/>
    </source>
</evidence>
<keyword evidence="4" id="KW-0479">Metal-binding</keyword>
<keyword evidence="5" id="KW-0677">Repeat</keyword>
<evidence type="ECO:0000256" key="11">
    <source>
        <dbReference type="PROSITE-ProRule" id="PRU00043"/>
    </source>
</evidence>
<dbReference type="PANTHER" id="PTHR45873:SF1">
    <property type="entry name" value="DNA POLYMERASE ETA"/>
    <property type="match status" value="1"/>
</dbReference>
<evidence type="ECO:0000256" key="1">
    <source>
        <dbReference type="ARBA" id="ARBA00004123"/>
    </source>
</evidence>
<dbReference type="InterPro" id="IPR043502">
    <property type="entry name" value="DNA/RNA_pol_sf"/>
</dbReference>
<evidence type="ECO:0000313" key="14">
    <source>
        <dbReference type="Proteomes" id="UP001165941"/>
    </source>
</evidence>
<gene>
    <name evidence="13" type="ORF">BU61_4448</name>
</gene>
<keyword evidence="9" id="KW-0234">DNA repair</keyword>
<keyword evidence="14" id="KW-1185">Reference proteome</keyword>
<dbReference type="InterPro" id="IPR043128">
    <property type="entry name" value="Rev_trsase/Diguanyl_cyclase"/>
</dbReference>
<dbReference type="PRINTS" id="PR00205">
    <property type="entry name" value="CADHERIN"/>
</dbReference>
<protein>
    <submittedName>
        <fullName evidence="13">Cadherin-1 isoform X1</fullName>
    </submittedName>
</protein>
<keyword evidence="10" id="KW-0539">Nucleus</keyword>
<sequence>MEVSATDADDDVNTYNAAIAYTILSQEPMLPHNKMFTINRDTGVISVLTTGLDRESFPTYTLVVQAADLQGEGLSTTATAVITVNDTNDNPPIFNPTTYVGLVPENEANVVIATLTVTDADVPNTPAWEAVYTVLNDNEKQFVVITDPVTNEGILKTAKVLAKLACGLNKPNRQTLVSHGSVPQLFSQVPISKIRSLGGKLGASVIEILGVEYMGELTQFTESQLQSHFGEKNGSWLYAMCRGIEHDPVKPRQIPKTIGCSKNFPGKTALAAREQVKS</sequence>
<evidence type="ECO:0000256" key="4">
    <source>
        <dbReference type="ARBA" id="ARBA00022723"/>
    </source>
</evidence>
<keyword evidence="7 11" id="KW-0106">Calcium</keyword>
<feature type="domain" description="Cadherin" evidence="12">
    <location>
        <begin position="3"/>
        <end position="94"/>
    </location>
</feature>
<comment type="subcellular location">
    <subcellularLocation>
        <location evidence="2">Membrane</location>
    </subcellularLocation>
    <subcellularLocation>
        <location evidence="1">Nucleus</location>
    </subcellularLocation>
</comment>
<dbReference type="PANTHER" id="PTHR45873">
    <property type="entry name" value="DNA POLYMERASE ETA"/>
    <property type="match status" value="1"/>
</dbReference>
<dbReference type="Gene3D" id="2.60.40.60">
    <property type="entry name" value="Cadherins"/>
    <property type="match status" value="2"/>
</dbReference>
<organism evidence="13 14">
    <name type="scientific">Pontoporia blainvillei</name>
    <name type="common">Franciscana</name>
    <name type="synonym">Delphinus blainvillei</name>
    <dbReference type="NCBI Taxonomy" id="48723"/>
    <lineage>
        <taxon>Eukaryota</taxon>
        <taxon>Metazoa</taxon>
        <taxon>Chordata</taxon>
        <taxon>Craniata</taxon>
        <taxon>Vertebrata</taxon>
        <taxon>Euteleostomi</taxon>
        <taxon>Mammalia</taxon>
        <taxon>Eutheria</taxon>
        <taxon>Laurasiatheria</taxon>
        <taxon>Artiodactyla</taxon>
        <taxon>Whippomorpha</taxon>
        <taxon>Cetacea</taxon>
        <taxon>Odontoceti</taxon>
        <taxon>Pontoporiidae</taxon>
        <taxon>Pontoporia</taxon>
    </lineage>
</organism>
<keyword evidence="3" id="KW-0808">Transferase</keyword>
<evidence type="ECO:0000256" key="2">
    <source>
        <dbReference type="ARBA" id="ARBA00004370"/>
    </source>
</evidence>
<dbReference type="EMBL" id="PGGH01204885">
    <property type="protein sequence ID" value="NIG60663.1"/>
    <property type="molecule type" value="Genomic_DNA"/>
</dbReference>